<dbReference type="SMART" id="SM01401">
    <property type="entry name" value="Sds3"/>
    <property type="match status" value="1"/>
</dbReference>
<feature type="compositionally biased region" description="Acidic residues" evidence="6">
    <location>
        <begin position="130"/>
        <end position="141"/>
    </location>
</feature>
<keyword evidence="5" id="KW-0539">Nucleus</keyword>
<evidence type="ECO:0000313" key="7">
    <source>
        <dbReference type="EMBL" id="KAG7571316.1"/>
    </source>
</evidence>
<evidence type="ECO:0000256" key="5">
    <source>
        <dbReference type="ARBA" id="ARBA00023242"/>
    </source>
</evidence>
<evidence type="ECO:0000256" key="3">
    <source>
        <dbReference type="ARBA" id="ARBA00023015"/>
    </source>
</evidence>
<feature type="compositionally biased region" description="Basic and acidic residues" evidence="6">
    <location>
        <begin position="790"/>
        <end position="800"/>
    </location>
</feature>
<dbReference type="EMBL" id="JABELV010000008">
    <property type="protein sequence ID" value="KAG7571316.1"/>
    <property type="molecule type" value="Genomic_DNA"/>
</dbReference>
<feature type="compositionally biased region" description="Polar residues" evidence="6">
    <location>
        <begin position="142"/>
        <end position="157"/>
    </location>
</feature>
<keyword evidence="8" id="KW-1185">Reference proteome</keyword>
<comment type="caution">
    <text evidence="7">The sequence shown here is derived from an EMBL/GenBank/DDBJ whole genome shotgun (WGS) entry which is preliminary data.</text>
</comment>
<feature type="compositionally biased region" description="Acidic residues" evidence="6">
    <location>
        <begin position="223"/>
        <end position="250"/>
    </location>
</feature>
<feature type="compositionally biased region" description="Basic and acidic residues" evidence="6">
    <location>
        <begin position="436"/>
        <end position="450"/>
    </location>
</feature>
<dbReference type="OrthoDB" id="2594131at2759"/>
<proteinExistence type="predicted"/>
<dbReference type="GO" id="GO:0005654">
    <property type="term" value="C:nucleoplasm"/>
    <property type="evidence" value="ECO:0007669"/>
    <property type="project" value="UniProtKB-ARBA"/>
</dbReference>
<evidence type="ECO:0000256" key="1">
    <source>
        <dbReference type="ARBA" id="ARBA00004123"/>
    </source>
</evidence>
<feature type="compositionally biased region" description="Low complexity" evidence="6">
    <location>
        <begin position="268"/>
        <end position="279"/>
    </location>
</feature>
<feature type="compositionally biased region" description="Acidic residues" evidence="6">
    <location>
        <begin position="171"/>
        <end position="185"/>
    </location>
</feature>
<dbReference type="Proteomes" id="UP000812966">
    <property type="component" value="Unassembled WGS sequence"/>
</dbReference>
<feature type="compositionally biased region" description="Low complexity" evidence="6">
    <location>
        <begin position="363"/>
        <end position="372"/>
    </location>
</feature>
<feature type="compositionally biased region" description="Acidic residues" evidence="6">
    <location>
        <begin position="302"/>
        <end position="318"/>
    </location>
</feature>
<feature type="compositionally biased region" description="Polar residues" evidence="6">
    <location>
        <begin position="737"/>
        <end position="757"/>
    </location>
</feature>
<feature type="region of interest" description="Disordered" evidence="6">
    <location>
        <begin position="1"/>
        <end position="490"/>
    </location>
</feature>
<organism evidence="7 8">
    <name type="scientific">Filobasidium floriforme</name>
    <dbReference type="NCBI Taxonomy" id="5210"/>
    <lineage>
        <taxon>Eukaryota</taxon>
        <taxon>Fungi</taxon>
        <taxon>Dikarya</taxon>
        <taxon>Basidiomycota</taxon>
        <taxon>Agaricomycotina</taxon>
        <taxon>Tremellomycetes</taxon>
        <taxon>Filobasidiales</taxon>
        <taxon>Filobasidiaceae</taxon>
        <taxon>Filobasidium</taxon>
    </lineage>
</organism>
<evidence type="ECO:0000313" key="8">
    <source>
        <dbReference type="Proteomes" id="UP000812966"/>
    </source>
</evidence>
<gene>
    <name evidence="7" type="ORF">FFLO_00668</name>
</gene>
<dbReference type="InterPro" id="IPR013907">
    <property type="entry name" value="Sds3"/>
</dbReference>
<dbReference type="Pfam" id="PF08598">
    <property type="entry name" value="Sds3"/>
    <property type="match status" value="1"/>
</dbReference>
<feature type="compositionally biased region" description="Low complexity" evidence="6">
    <location>
        <begin position="106"/>
        <end position="115"/>
    </location>
</feature>
<name>A0A8K0NTA9_9TREE</name>
<feature type="compositionally biased region" description="Basic and acidic residues" evidence="6">
    <location>
        <begin position="807"/>
        <end position="818"/>
    </location>
</feature>
<accession>A0A8K0NTA9</accession>
<dbReference type="AlphaFoldDB" id="A0A8K0NTA9"/>
<feature type="compositionally biased region" description="Basic and acidic residues" evidence="6">
    <location>
        <begin position="459"/>
        <end position="471"/>
    </location>
</feature>
<dbReference type="GO" id="GO:0010468">
    <property type="term" value="P:regulation of gene expression"/>
    <property type="evidence" value="ECO:0007669"/>
    <property type="project" value="UniProtKB-ARBA"/>
</dbReference>
<keyword evidence="4" id="KW-0804">Transcription</keyword>
<evidence type="ECO:0000256" key="6">
    <source>
        <dbReference type="SAM" id="MobiDB-lite"/>
    </source>
</evidence>
<feature type="compositionally biased region" description="Acidic residues" evidence="6">
    <location>
        <begin position="411"/>
        <end position="428"/>
    </location>
</feature>
<feature type="compositionally biased region" description="Polar residues" evidence="6">
    <location>
        <begin position="319"/>
        <end position="328"/>
    </location>
</feature>
<evidence type="ECO:0000256" key="2">
    <source>
        <dbReference type="ARBA" id="ARBA00022491"/>
    </source>
</evidence>
<feature type="region of interest" description="Disordered" evidence="6">
    <location>
        <begin position="720"/>
        <end position="885"/>
    </location>
</feature>
<dbReference type="PANTHER" id="PTHR21964">
    <property type="entry name" value="BREAST CANCER METASTASIS-SUPPRESSOR 1"/>
    <property type="match status" value="1"/>
</dbReference>
<evidence type="ECO:0000256" key="4">
    <source>
        <dbReference type="ARBA" id="ARBA00023163"/>
    </source>
</evidence>
<protein>
    <submittedName>
        <fullName evidence="7">Uncharacterized protein</fullName>
    </submittedName>
</protein>
<keyword evidence="2" id="KW-0678">Repressor</keyword>
<comment type="subcellular location">
    <subcellularLocation>
        <location evidence="1">Nucleus</location>
    </subcellularLocation>
</comment>
<keyword evidence="3" id="KW-0805">Transcription regulation</keyword>
<feature type="compositionally biased region" description="Basic and acidic residues" evidence="6">
    <location>
        <begin position="768"/>
        <end position="780"/>
    </location>
</feature>
<reference evidence="7" key="1">
    <citation type="submission" date="2020-04" db="EMBL/GenBank/DDBJ databases">
        <title>Analysis of mating type loci in Filobasidium floriforme.</title>
        <authorList>
            <person name="Nowrousian M."/>
        </authorList>
    </citation>
    <scope>NUCLEOTIDE SEQUENCE</scope>
    <source>
        <strain evidence="7">CBS 6242</strain>
    </source>
</reference>
<sequence>MTPSSPLTDTEAPAVKRAKQSSKDRSGVDETVEDWQNGWVAKMWGTAKPGTTADPDGRTDAMMVDEDQARAEDSKQPGGEGLNALVAAIPDDGESAPGYDAHSVPSNTSATATTNGNRIKISLKVRDAAEAEDDQPEEDDVSSITSTTIPFNDSGSEGSDPAGAPVPPGWDEMEVEEDGEGEADVEEKPVKQVPIVLKKKPEGPAPGANFDDDSVSELTAFTDESEGEAEDDDDDEDDDEDEEDEEEEEEAGRKDAGASVPPPNANASTTTGSSKTSPTQPVAQKPLSARKPSIFGTRSDEPEGQDDGEESELTDSDVESTTTATTRNKPAVNHVSNDKSVKPISIKVTPAKSTTGDDDDEPTTPTATTASGNPASRRLSKAGDDEEKPYSPPKTAKKGILGRSAAGAGEGETESIVSDDDEEDDDEGGQGMLVKDAVRRESEGKAKKTSEDEDDDEDKGVAGERSLEERAASPSSTKSKRISATPVPSATSHLITNNLSSATTQTTLEALQALLQIEVKFAALRDQLYVERMDELSREEEVIADGSHPSLLHLHQILQDRRENLLHLAELRLKQNELELVRVRESDKKAVMSWWQDAKDTLVRDEYENNARKKRRLDKDKADYEIVKPAPRPLPPKQPTRLDAEARTFAWERGPSITALMQEEVASDLAKIGAAARSQYRQLHHGHRQQHVMAGYGRYAGEDPAMMAADTGSLMFDPTGARPVVNGAGHHHHVVPTASSSSHPTGSRQRHYAQTPSAYDLHAGGGLPRDRDREPRREGRQVPTSNSEPFDPRRRDRVEDPILSGRIRRDMAVEDTRDPKRRKTGSDSPAPLNGMGHQSSHVVTPAIQDDPRRIPRRSQSPPIQSAKVNGLKVNPNDGPSAGYGHLGGNGAMERNRAWNYRWGNLGTSSRLANSQPMPGMAAARN</sequence>